<dbReference type="EMBL" id="JARAKH010000022">
    <property type="protein sequence ID" value="KAK8392632.1"/>
    <property type="molecule type" value="Genomic_DNA"/>
</dbReference>
<dbReference type="SUPFAM" id="SSF52833">
    <property type="entry name" value="Thioredoxin-like"/>
    <property type="match status" value="1"/>
</dbReference>
<dbReference type="GO" id="GO:0043130">
    <property type="term" value="F:ubiquitin binding"/>
    <property type="evidence" value="ECO:0007669"/>
    <property type="project" value="TreeGrafter"/>
</dbReference>
<protein>
    <recommendedName>
        <fullName evidence="1">UAS domain-containing protein</fullName>
    </recommendedName>
</protein>
<dbReference type="InterPro" id="IPR006577">
    <property type="entry name" value="UAS"/>
</dbReference>
<keyword evidence="3" id="KW-1185">Reference proteome</keyword>
<dbReference type="AlphaFoldDB" id="A0AAW0U1H6"/>
<feature type="domain" description="UAS" evidence="1">
    <location>
        <begin position="52"/>
        <end position="197"/>
    </location>
</feature>
<accession>A0AAW0U1H6</accession>
<dbReference type="GO" id="GO:0005634">
    <property type="term" value="C:nucleus"/>
    <property type="evidence" value="ECO:0007669"/>
    <property type="project" value="TreeGrafter"/>
</dbReference>
<dbReference type="GO" id="GO:0005783">
    <property type="term" value="C:endoplasmic reticulum"/>
    <property type="evidence" value="ECO:0007669"/>
    <property type="project" value="TreeGrafter"/>
</dbReference>
<dbReference type="Proteomes" id="UP001487740">
    <property type="component" value="Unassembled WGS sequence"/>
</dbReference>
<evidence type="ECO:0000259" key="1">
    <source>
        <dbReference type="SMART" id="SM00594"/>
    </source>
</evidence>
<name>A0AAW0U1H6_SCYPA</name>
<dbReference type="InterPro" id="IPR049483">
    <property type="entry name" value="FAF1_2-like_UAS"/>
</dbReference>
<reference evidence="2 3" key="1">
    <citation type="submission" date="2023-03" db="EMBL/GenBank/DDBJ databases">
        <title>High-quality genome of Scylla paramamosain provides insights in environmental adaptation.</title>
        <authorList>
            <person name="Zhang L."/>
        </authorList>
    </citation>
    <scope>NUCLEOTIDE SEQUENCE [LARGE SCALE GENOMIC DNA]</scope>
    <source>
        <strain evidence="2">LZ_2023a</strain>
        <tissue evidence="2">Muscle</tissue>
    </source>
</reference>
<dbReference type="InterPro" id="IPR036249">
    <property type="entry name" value="Thioredoxin-like_sf"/>
</dbReference>
<dbReference type="InterPro" id="IPR050730">
    <property type="entry name" value="UBX_domain-protein"/>
</dbReference>
<gene>
    <name evidence="2" type="ORF">O3P69_014808</name>
</gene>
<comment type="caution">
    <text evidence="2">The sequence shown here is derived from an EMBL/GenBank/DDBJ whole genome shotgun (WGS) entry which is preliminary data.</text>
</comment>
<proteinExistence type="predicted"/>
<dbReference type="PANTHER" id="PTHR23322">
    <property type="entry name" value="FAS-ASSOCIATED PROTEIN"/>
    <property type="match status" value="1"/>
</dbReference>
<dbReference type="GO" id="GO:0036503">
    <property type="term" value="P:ERAD pathway"/>
    <property type="evidence" value="ECO:0007669"/>
    <property type="project" value="TreeGrafter"/>
</dbReference>
<dbReference type="SMART" id="SM00594">
    <property type="entry name" value="UAS"/>
    <property type="match status" value="1"/>
</dbReference>
<sequence>MDNDEDSFSDEFDDGLQLDDDLLIADDEISPRRMSRSLIPEEIEDEVVGVAVFTDEFRSRYGRCVPLFYQGSFSEALNHSVLLPAMDKMLLAVYLHHGGSIQSNIFNSQVLCNETVVEFLAVNFVLWGWDLTHKKNKDTVMKLFVQCRIINNEIVEDLSMEKLPALLIINLNIKEHIEIIATMYGNNTVDEVMDVMLRESKKFEEQRSRMNVSL</sequence>
<evidence type="ECO:0000313" key="2">
    <source>
        <dbReference type="EMBL" id="KAK8392632.1"/>
    </source>
</evidence>
<evidence type="ECO:0000313" key="3">
    <source>
        <dbReference type="Proteomes" id="UP001487740"/>
    </source>
</evidence>
<dbReference type="Gene3D" id="3.40.30.10">
    <property type="entry name" value="Glutaredoxin"/>
    <property type="match status" value="1"/>
</dbReference>
<organism evidence="2 3">
    <name type="scientific">Scylla paramamosain</name>
    <name type="common">Mud crab</name>
    <dbReference type="NCBI Taxonomy" id="85552"/>
    <lineage>
        <taxon>Eukaryota</taxon>
        <taxon>Metazoa</taxon>
        <taxon>Ecdysozoa</taxon>
        <taxon>Arthropoda</taxon>
        <taxon>Crustacea</taxon>
        <taxon>Multicrustacea</taxon>
        <taxon>Malacostraca</taxon>
        <taxon>Eumalacostraca</taxon>
        <taxon>Eucarida</taxon>
        <taxon>Decapoda</taxon>
        <taxon>Pleocyemata</taxon>
        <taxon>Brachyura</taxon>
        <taxon>Eubrachyura</taxon>
        <taxon>Portunoidea</taxon>
        <taxon>Portunidae</taxon>
        <taxon>Portuninae</taxon>
        <taxon>Scylla</taxon>
    </lineage>
</organism>
<dbReference type="PANTHER" id="PTHR23322:SF96">
    <property type="entry name" value="FAS-ASSOCIATED FACTOR 1"/>
    <property type="match status" value="1"/>
</dbReference>
<dbReference type="Pfam" id="PF21021">
    <property type="entry name" value="FAF1"/>
    <property type="match status" value="1"/>
</dbReference>